<dbReference type="GO" id="GO:0003677">
    <property type="term" value="F:DNA binding"/>
    <property type="evidence" value="ECO:0007669"/>
    <property type="project" value="UniProtKB-KW"/>
</dbReference>
<dbReference type="AlphaFoldDB" id="A9BVU6"/>
<dbReference type="Pfam" id="PF00196">
    <property type="entry name" value="GerE"/>
    <property type="match status" value="1"/>
</dbReference>
<evidence type="ECO:0000256" key="1">
    <source>
        <dbReference type="ARBA" id="ARBA00023015"/>
    </source>
</evidence>
<dbReference type="SUPFAM" id="SSF46894">
    <property type="entry name" value="C-terminal effector domain of the bipartite response regulators"/>
    <property type="match status" value="1"/>
</dbReference>
<evidence type="ECO:0000256" key="2">
    <source>
        <dbReference type="ARBA" id="ARBA00023125"/>
    </source>
</evidence>
<evidence type="ECO:0000256" key="4">
    <source>
        <dbReference type="SAM" id="MobiDB-lite"/>
    </source>
</evidence>
<dbReference type="PRINTS" id="PR00038">
    <property type="entry name" value="HTHLUXR"/>
</dbReference>
<keyword evidence="2" id="KW-0238">DNA-binding</keyword>
<dbReference type="InterPro" id="IPR000792">
    <property type="entry name" value="Tscrpt_reg_LuxR_C"/>
</dbReference>
<dbReference type="PANTHER" id="PTHR44688:SF16">
    <property type="entry name" value="DNA-BINDING TRANSCRIPTIONAL ACTIVATOR DEVR_DOSR"/>
    <property type="match status" value="1"/>
</dbReference>
<name>A9BVU6_DELAS</name>
<dbReference type="RefSeq" id="WP_012204669.1">
    <property type="nucleotide sequence ID" value="NC_010002.1"/>
</dbReference>
<feature type="domain" description="HTH luxR-type" evidence="5">
    <location>
        <begin position="229"/>
        <end position="294"/>
    </location>
</feature>
<dbReference type="GO" id="GO:0006355">
    <property type="term" value="P:regulation of DNA-templated transcription"/>
    <property type="evidence" value="ECO:0007669"/>
    <property type="project" value="InterPro"/>
</dbReference>
<proteinExistence type="predicted"/>
<dbReference type="InterPro" id="IPR036388">
    <property type="entry name" value="WH-like_DNA-bd_sf"/>
</dbReference>
<evidence type="ECO:0000313" key="7">
    <source>
        <dbReference type="Proteomes" id="UP000000784"/>
    </source>
</evidence>
<dbReference type="EMBL" id="CP000884">
    <property type="protein sequence ID" value="ABX35459.1"/>
    <property type="molecule type" value="Genomic_DNA"/>
</dbReference>
<evidence type="ECO:0000313" key="6">
    <source>
        <dbReference type="EMBL" id="ABX35459.1"/>
    </source>
</evidence>
<dbReference type="eggNOG" id="COG2197">
    <property type="taxonomic scope" value="Bacteria"/>
</dbReference>
<keyword evidence="3" id="KW-0804">Transcription</keyword>
<protein>
    <submittedName>
        <fullName evidence="6">Transcriptional regulator, LuxR family</fullName>
    </submittedName>
</protein>
<dbReference type="STRING" id="398578.Daci_2821"/>
<dbReference type="PROSITE" id="PS50043">
    <property type="entry name" value="HTH_LUXR_2"/>
    <property type="match status" value="1"/>
</dbReference>
<dbReference type="SMART" id="SM00421">
    <property type="entry name" value="HTH_LUXR"/>
    <property type="match status" value="1"/>
</dbReference>
<dbReference type="HOGENOM" id="CLU_077414_0_0_4"/>
<evidence type="ECO:0000256" key="3">
    <source>
        <dbReference type="ARBA" id="ARBA00023163"/>
    </source>
</evidence>
<dbReference type="KEGG" id="dac:Daci_2821"/>
<dbReference type="Proteomes" id="UP000000784">
    <property type="component" value="Chromosome"/>
</dbReference>
<reference evidence="6 7" key="1">
    <citation type="journal article" date="2004" name="Appl. Environ. Microbiol.">
        <title>Mineralization of individual congeners of linear alkylbenzenesulfonate by defined pairs of heterotrophic bacteria.</title>
        <authorList>
            <person name="Schleheck D."/>
            <person name="Knepper T.P."/>
            <person name="Fischer K."/>
            <person name="Cook A.M."/>
        </authorList>
    </citation>
    <scope>NUCLEOTIDE SEQUENCE [LARGE SCALE GENOMIC DNA]</scope>
    <source>
        <strain evidence="7">DSM 14801 / SPH-1</strain>
    </source>
</reference>
<gene>
    <name evidence="6" type="ordered locus">Daci_2821</name>
</gene>
<dbReference type="Gene3D" id="1.10.10.10">
    <property type="entry name" value="Winged helix-like DNA-binding domain superfamily/Winged helix DNA-binding domain"/>
    <property type="match status" value="1"/>
</dbReference>
<dbReference type="PANTHER" id="PTHR44688">
    <property type="entry name" value="DNA-BINDING TRANSCRIPTIONAL ACTIVATOR DEVR_DOSR"/>
    <property type="match status" value="1"/>
</dbReference>
<keyword evidence="7" id="KW-1185">Reference proteome</keyword>
<feature type="region of interest" description="Disordered" evidence="4">
    <location>
        <begin position="1"/>
        <end position="28"/>
    </location>
</feature>
<reference evidence="7" key="2">
    <citation type="submission" date="2007-11" db="EMBL/GenBank/DDBJ databases">
        <title>Complete sequence of Delftia acidovorans DSM 14801 / SPH-1.</title>
        <authorList>
            <person name="Copeland A."/>
            <person name="Lucas S."/>
            <person name="Lapidus A."/>
            <person name="Barry K."/>
            <person name="Glavina del Rio T."/>
            <person name="Dalin E."/>
            <person name="Tice H."/>
            <person name="Pitluck S."/>
            <person name="Lowry S."/>
            <person name="Clum A."/>
            <person name="Schmutz J."/>
            <person name="Larimer F."/>
            <person name="Land M."/>
            <person name="Hauser L."/>
            <person name="Kyrpides N."/>
            <person name="Kim E."/>
            <person name="Schleheck D."/>
            <person name="Richardson P."/>
        </authorList>
    </citation>
    <scope>NUCLEOTIDE SEQUENCE [LARGE SCALE GENOMIC DNA]</scope>
    <source>
        <strain evidence="7">DSM 14801 / SPH-1</strain>
    </source>
</reference>
<dbReference type="GeneID" id="24114324"/>
<feature type="compositionally biased region" description="Polar residues" evidence="4">
    <location>
        <begin position="1"/>
        <end position="11"/>
    </location>
</feature>
<dbReference type="InterPro" id="IPR016032">
    <property type="entry name" value="Sig_transdc_resp-reg_C-effctor"/>
</dbReference>
<evidence type="ECO:0000259" key="5">
    <source>
        <dbReference type="PROSITE" id="PS50043"/>
    </source>
</evidence>
<keyword evidence="1" id="KW-0805">Transcription regulation</keyword>
<organism evidence="6 7">
    <name type="scientific">Delftia acidovorans (strain DSM 14801 / SPH-1)</name>
    <dbReference type="NCBI Taxonomy" id="398578"/>
    <lineage>
        <taxon>Bacteria</taxon>
        <taxon>Pseudomonadati</taxon>
        <taxon>Pseudomonadota</taxon>
        <taxon>Betaproteobacteria</taxon>
        <taxon>Burkholderiales</taxon>
        <taxon>Comamonadaceae</taxon>
        <taxon>Delftia</taxon>
    </lineage>
</organism>
<sequence length="295" mass="32188">MRHWTASSDTPDASALSGHASGHVPSHVPSHAIGHMVASLGEPGFARQVLEAMNPLLPAASWSVYRTGPRSRPQLFLSASSEARDTTRDCWWAYLSGPYLRDSTWNHGDAGPARSTALCHITAQEVEGEHRALVYDAHGMAERVSIVEHQDDGGVFAVNFYRHQHQRALGDAQIDRFGSMAPVLLALAHKHIALTQAQPAVVTALASAPAAPPSQPRQRQTLPALRMRLLQAQPDLTPRELDVCARLLQGMTHEGIACDLCLSLPTVKTYRNRAFARLGIHFRSELFALAMEPQG</sequence>
<accession>A9BVU6</accession>
<dbReference type="CDD" id="cd06170">
    <property type="entry name" value="LuxR_C_like"/>
    <property type="match status" value="1"/>
</dbReference>